<comment type="caution">
    <text evidence="1">The sequence shown here is derived from an EMBL/GenBank/DDBJ whole genome shotgun (WGS) entry which is preliminary data.</text>
</comment>
<protein>
    <submittedName>
        <fullName evidence="1">DUF2599 domain-containing protein</fullName>
    </submittedName>
</protein>
<sequence>MEMKIHHICRMKNIWIYIMQHMLENLMYKSTYSDDKITMDSLRASIKTYTYSEYFKSVKWITRNGVVSLSITPSNKLFGSTYNNNANILALQAATAWNLLYKKHKSSSKWKNTASLEAQFNCHVMFAGPNKVPWNIEPHRTESNWAVVIAHGCNP</sequence>
<dbReference type="Pfam" id="PF10783">
    <property type="entry name" value="DUF2599"/>
    <property type="match status" value="1"/>
</dbReference>
<reference evidence="1" key="1">
    <citation type="submission" date="2018-08" db="EMBL/GenBank/DDBJ databases">
        <title>A genome reference for cultivated species of the human gut microbiota.</title>
        <authorList>
            <person name="Zou Y."/>
            <person name="Xue W."/>
            <person name="Luo G."/>
        </authorList>
    </citation>
    <scope>NUCLEOTIDE SEQUENCE [LARGE SCALE GENOMIC DNA]</scope>
    <source>
        <strain evidence="1">OM06-4</strain>
    </source>
</reference>
<proteinExistence type="predicted"/>
<dbReference type="Proteomes" id="UP000261032">
    <property type="component" value="Unassembled WGS sequence"/>
</dbReference>
<dbReference type="InterPro" id="IPR019719">
    <property type="entry name" value="DUF2599"/>
</dbReference>
<dbReference type="EMBL" id="QUSL01000054">
    <property type="protein sequence ID" value="RGD77615.1"/>
    <property type="molecule type" value="Genomic_DNA"/>
</dbReference>
<gene>
    <name evidence="1" type="ORF">DXB93_17870</name>
</gene>
<evidence type="ECO:0000313" key="1">
    <source>
        <dbReference type="EMBL" id="RGD77615.1"/>
    </source>
</evidence>
<dbReference type="AlphaFoldDB" id="A0A3E3E704"/>
<accession>A0A3E3E704</accession>
<organism evidence="1">
    <name type="scientific">Thomasclavelia ramosa</name>
    <dbReference type="NCBI Taxonomy" id="1547"/>
    <lineage>
        <taxon>Bacteria</taxon>
        <taxon>Bacillati</taxon>
        <taxon>Bacillota</taxon>
        <taxon>Erysipelotrichia</taxon>
        <taxon>Erysipelotrichales</taxon>
        <taxon>Coprobacillaceae</taxon>
        <taxon>Thomasclavelia</taxon>
    </lineage>
</organism>
<name>A0A3E3E704_9FIRM</name>